<dbReference type="EMBL" id="JAGMVJ010000023">
    <property type="protein sequence ID" value="KAH7072486.1"/>
    <property type="molecule type" value="Genomic_DNA"/>
</dbReference>
<dbReference type="PANTHER" id="PTHR24148">
    <property type="entry name" value="ANKYRIN REPEAT DOMAIN-CONTAINING PROTEIN 39 HOMOLOG-RELATED"/>
    <property type="match status" value="1"/>
</dbReference>
<dbReference type="InterPro" id="IPR052895">
    <property type="entry name" value="HetReg/Transcr_Mod"/>
</dbReference>
<evidence type="ECO:0000259" key="2">
    <source>
        <dbReference type="Pfam" id="PF06985"/>
    </source>
</evidence>
<keyword evidence="4" id="KW-1185">Reference proteome</keyword>
<comment type="caution">
    <text evidence="3">The sequence shown here is derived from an EMBL/GenBank/DDBJ whole genome shotgun (WGS) entry which is preliminary data.</text>
</comment>
<protein>
    <submittedName>
        <fullName evidence="3">Heterokaryon incompatibility protein-domain-containing protein</fullName>
    </submittedName>
</protein>
<gene>
    <name evidence="3" type="ORF">FB567DRAFT_454355</name>
</gene>
<accession>A0A8K0VTP7</accession>
<sequence>MTWSNSPLPSASTSIPFLSGFVRSTSPHPYDDNEWSRSQSPSPSLHSDDVSFFGTDPPPKAEFEGLSLSDTFFGDTQRDDRENVIDSWLRSPDHWVADSLYREDLLSQEAADLDTAAETRGTELQPYEYSPIPASSVRLLRVSPGSSSDPIICALKPISIDRIKNSVLSFQALSYAWGYGITEKSIVLFDLPGPEGSIKRSNNHEDLAELVLHRSFLVRGNLYDAMLRLRQPNQHTWLWIDAICIDQGDEIDKSKQIPNMPEIYSAAWNVVVWLGEWDGDEEQTQLAVAFLPRMLNLTTLDAILDKASTDEATIRSWMAFGCFLQSPWFSRRWVIQEIACAMRLCVRIQGHVFSWLDFTDAIDIYLHNLDRIQYLIEHSSLPLHVRRLPSAHTCSRVAALLDLSRNCFRKGSNSRPKTRLMSLEDLMIAAAPFNVSEIRDTVYALLYLASDRLLIAPSGGDRSDNSKSLSSDYSRHAVDIYSDFITHCIRKSQSLDIIYRPWATWPHKTRGRSYLKRTLPSWIGVASFGDDEAWSRIARSQVLLGTSDRSLYNSSRGAPMQLTFITDTTPRILFARGIILGTVRTSTKLIINGLIWSYALCLLGWTGNLANGVDASVWKTLVANRTPEGSRAPAWYRRACALALTKLNPDGDMDIAAICARKGQASTMLDYLQRVRTVVEDRKVFQCTAGLSAGGVLQVGLGPFDLEVGDLVCILYGCSVPVLLRQKAFGSADNRAVRLKGMCYVHDNMEGEIFASMTQDEIKERTIEFQIY</sequence>
<dbReference type="Pfam" id="PF06985">
    <property type="entry name" value="HET"/>
    <property type="match status" value="1"/>
</dbReference>
<proteinExistence type="predicted"/>
<name>A0A8K0VTP7_9PLEO</name>
<reference evidence="3" key="1">
    <citation type="journal article" date="2021" name="Nat. Commun.">
        <title>Genetic determinants of endophytism in the Arabidopsis root mycobiome.</title>
        <authorList>
            <person name="Mesny F."/>
            <person name="Miyauchi S."/>
            <person name="Thiergart T."/>
            <person name="Pickel B."/>
            <person name="Atanasova L."/>
            <person name="Karlsson M."/>
            <person name="Huettel B."/>
            <person name="Barry K.W."/>
            <person name="Haridas S."/>
            <person name="Chen C."/>
            <person name="Bauer D."/>
            <person name="Andreopoulos W."/>
            <person name="Pangilinan J."/>
            <person name="LaButti K."/>
            <person name="Riley R."/>
            <person name="Lipzen A."/>
            <person name="Clum A."/>
            <person name="Drula E."/>
            <person name="Henrissat B."/>
            <person name="Kohler A."/>
            <person name="Grigoriev I.V."/>
            <person name="Martin F.M."/>
            <person name="Hacquard S."/>
        </authorList>
    </citation>
    <scope>NUCLEOTIDE SEQUENCE</scope>
    <source>
        <strain evidence="3">MPI-SDFR-AT-0120</strain>
    </source>
</reference>
<evidence type="ECO:0000256" key="1">
    <source>
        <dbReference type="SAM" id="MobiDB-lite"/>
    </source>
</evidence>
<evidence type="ECO:0000313" key="3">
    <source>
        <dbReference type="EMBL" id="KAH7072486.1"/>
    </source>
</evidence>
<dbReference type="OrthoDB" id="2157530at2759"/>
<dbReference type="AlphaFoldDB" id="A0A8K0VTP7"/>
<feature type="compositionally biased region" description="Low complexity" evidence="1">
    <location>
        <begin position="36"/>
        <end position="45"/>
    </location>
</feature>
<dbReference type="Proteomes" id="UP000813461">
    <property type="component" value="Unassembled WGS sequence"/>
</dbReference>
<evidence type="ECO:0000313" key="4">
    <source>
        <dbReference type="Proteomes" id="UP000813461"/>
    </source>
</evidence>
<dbReference type="PANTHER" id="PTHR24148:SF64">
    <property type="entry name" value="HETEROKARYON INCOMPATIBILITY DOMAIN-CONTAINING PROTEIN"/>
    <property type="match status" value="1"/>
</dbReference>
<feature type="region of interest" description="Disordered" evidence="1">
    <location>
        <begin position="28"/>
        <end position="56"/>
    </location>
</feature>
<organism evidence="3 4">
    <name type="scientific">Paraphoma chrysanthemicola</name>
    <dbReference type="NCBI Taxonomy" id="798071"/>
    <lineage>
        <taxon>Eukaryota</taxon>
        <taxon>Fungi</taxon>
        <taxon>Dikarya</taxon>
        <taxon>Ascomycota</taxon>
        <taxon>Pezizomycotina</taxon>
        <taxon>Dothideomycetes</taxon>
        <taxon>Pleosporomycetidae</taxon>
        <taxon>Pleosporales</taxon>
        <taxon>Pleosporineae</taxon>
        <taxon>Phaeosphaeriaceae</taxon>
        <taxon>Paraphoma</taxon>
    </lineage>
</organism>
<feature type="domain" description="Heterokaryon incompatibility" evidence="2">
    <location>
        <begin position="170"/>
        <end position="337"/>
    </location>
</feature>
<dbReference type="InterPro" id="IPR010730">
    <property type="entry name" value="HET"/>
</dbReference>